<organism evidence="4 5">
    <name type="scientific">Fomitopsis schrenkii</name>
    <name type="common">Brown rot fungus</name>
    <dbReference type="NCBI Taxonomy" id="2126942"/>
    <lineage>
        <taxon>Eukaryota</taxon>
        <taxon>Fungi</taxon>
        <taxon>Dikarya</taxon>
        <taxon>Basidiomycota</taxon>
        <taxon>Agaricomycotina</taxon>
        <taxon>Agaricomycetes</taxon>
        <taxon>Polyporales</taxon>
        <taxon>Fomitopsis</taxon>
    </lineage>
</organism>
<proteinExistence type="predicted"/>
<keyword evidence="2" id="KW-0812">Transmembrane</keyword>
<dbReference type="InParanoid" id="S8ELR3"/>
<feature type="compositionally biased region" description="Basic and acidic residues" evidence="1">
    <location>
        <begin position="58"/>
        <end position="68"/>
    </location>
</feature>
<dbReference type="AlphaFoldDB" id="S8ELR3"/>
<protein>
    <recommendedName>
        <fullName evidence="3">Late embryogenesis abundant protein LEA-2 subgroup domain-containing protein</fullName>
    </recommendedName>
</protein>
<dbReference type="HOGENOM" id="CLU_061023_0_0_1"/>
<gene>
    <name evidence="4" type="ORF">FOMPIDRAFT_1039301</name>
</gene>
<keyword evidence="5" id="KW-1185">Reference proteome</keyword>
<dbReference type="EMBL" id="KE504122">
    <property type="protein sequence ID" value="EPT06032.1"/>
    <property type="molecule type" value="Genomic_DNA"/>
</dbReference>
<name>S8ELR3_FOMSC</name>
<evidence type="ECO:0000259" key="3">
    <source>
        <dbReference type="Pfam" id="PF03168"/>
    </source>
</evidence>
<feature type="transmembrane region" description="Helical" evidence="2">
    <location>
        <begin position="111"/>
        <end position="134"/>
    </location>
</feature>
<dbReference type="STRING" id="743788.S8ELR3"/>
<feature type="compositionally biased region" description="Low complexity" evidence="1">
    <location>
        <begin position="37"/>
        <end position="53"/>
    </location>
</feature>
<feature type="region of interest" description="Disordered" evidence="1">
    <location>
        <begin position="1"/>
        <end position="23"/>
    </location>
</feature>
<accession>S8ELR3</accession>
<dbReference type="InterPro" id="IPR004864">
    <property type="entry name" value="LEA_2"/>
</dbReference>
<dbReference type="eggNOG" id="ENOG502S1T1">
    <property type="taxonomic scope" value="Eukaryota"/>
</dbReference>
<sequence>MAYTNQHLQEQHYPPAQYDDYNPYVASAQPHQTYEQGGYNYDNGGYNPGYTDDPSGVGKERDRSVFERDPDDSIPGKPRGPKNSRNMRRWRMDNSEGLWTRGGALATFGRLFCCTIMIAVFLFISIVLSLALWVRPPSVLIGTPTINGTQPVSVQGSAIVIALDVNASVHNPNYFAVKLTDLKLDLFYPINNTDVGGGELKNVEFKSHETTNITFPLSLEYNITGTSNTKVLVDLASKCGVIPGTSKSDITVDYKAKVGVSILAVSVAPTISNSFSFECPIDASELEKLMEAAGINIGDLSSLL</sequence>
<evidence type="ECO:0000313" key="5">
    <source>
        <dbReference type="Proteomes" id="UP000015241"/>
    </source>
</evidence>
<evidence type="ECO:0000256" key="2">
    <source>
        <dbReference type="SAM" id="Phobius"/>
    </source>
</evidence>
<feature type="region of interest" description="Disordered" evidence="1">
    <location>
        <begin position="36"/>
        <end position="89"/>
    </location>
</feature>
<dbReference type="Gene3D" id="2.60.40.1820">
    <property type="match status" value="1"/>
</dbReference>
<evidence type="ECO:0000256" key="1">
    <source>
        <dbReference type="SAM" id="MobiDB-lite"/>
    </source>
</evidence>
<reference evidence="4 5" key="1">
    <citation type="journal article" date="2012" name="Science">
        <title>The Paleozoic origin of enzymatic lignin decomposition reconstructed from 31 fungal genomes.</title>
        <authorList>
            <person name="Floudas D."/>
            <person name="Binder M."/>
            <person name="Riley R."/>
            <person name="Barry K."/>
            <person name="Blanchette R.A."/>
            <person name="Henrissat B."/>
            <person name="Martinez A.T."/>
            <person name="Otillar R."/>
            <person name="Spatafora J.W."/>
            <person name="Yadav J.S."/>
            <person name="Aerts A."/>
            <person name="Benoit I."/>
            <person name="Boyd A."/>
            <person name="Carlson A."/>
            <person name="Copeland A."/>
            <person name="Coutinho P.M."/>
            <person name="de Vries R.P."/>
            <person name="Ferreira P."/>
            <person name="Findley K."/>
            <person name="Foster B."/>
            <person name="Gaskell J."/>
            <person name="Glotzer D."/>
            <person name="Gorecki P."/>
            <person name="Heitman J."/>
            <person name="Hesse C."/>
            <person name="Hori C."/>
            <person name="Igarashi K."/>
            <person name="Jurgens J.A."/>
            <person name="Kallen N."/>
            <person name="Kersten P."/>
            <person name="Kohler A."/>
            <person name="Kuees U."/>
            <person name="Kumar T.K.A."/>
            <person name="Kuo A."/>
            <person name="LaButti K."/>
            <person name="Larrondo L.F."/>
            <person name="Lindquist E."/>
            <person name="Ling A."/>
            <person name="Lombard V."/>
            <person name="Lucas S."/>
            <person name="Lundell T."/>
            <person name="Martin R."/>
            <person name="McLaughlin D.J."/>
            <person name="Morgenstern I."/>
            <person name="Morin E."/>
            <person name="Murat C."/>
            <person name="Nagy L.G."/>
            <person name="Nolan M."/>
            <person name="Ohm R.A."/>
            <person name="Patyshakuliyeva A."/>
            <person name="Rokas A."/>
            <person name="Ruiz-Duenas F.J."/>
            <person name="Sabat G."/>
            <person name="Salamov A."/>
            <person name="Samejima M."/>
            <person name="Schmutz J."/>
            <person name="Slot J.C."/>
            <person name="St John F."/>
            <person name="Stenlid J."/>
            <person name="Sun H."/>
            <person name="Sun S."/>
            <person name="Syed K."/>
            <person name="Tsang A."/>
            <person name="Wiebenga A."/>
            <person name="Young D."/>
            <person name="Pisabarro A."/>
            <person name="Eastwood D.C."/>
            <person name="Martin F."/>
            <person name="Cullen D."/>
            <person name="Grigoriev I.V."/>
            <person name="Hibbett D.S."/>
        </authorList>
    </citation>
    <scope>NUCLEOTIDE SEQUENCE</scope>
    <source>
        <strain evidence="5">FP-58527</strain>
    </source>
</reference>
<keyword evidence="2" id="KW-0472">Membrane</keyword>
<feature type="domain" description="Late embryogenesis abundant protein LEA-2 subgroup" evidence="3">
    <location>
        <begin position="167"/>
        <end position="260"/>
    </location>
</feature>
<keyword evidence="2" id="KW-1133">Transmembrane helix</keyword>
<dbReference type="SUPFAM" id="SSF117070">
    <property type="entry name" value="LEA14-like"/>
    <property type="match status" value="1"/>
</dbReference>
<dbReference type="Proteomes" id="UP000015241">
    <property type="component" value="Unassembled WGS sequence"/>
</dbReference>
<dbReference type="OrthoDB" id="20273at2759"/>
<feature type="compositionally biased region" description="Basic residues" evidence="1">
    <location>
        <begin position="79"/>
        <end position="89"/>
    </location>
</feature>
<evidence type="ECO:0000313" key="4">
    <source>
        <dbReference type="EMBL" id="EPT06032.1"/>
    </source>
</evidence>
<dbReference type="Pfam" id="PF03168">
    <property type="entry name" value="LEA_2"/>
    <property type="match status" value="1"/>
</dbReference>